<dbReference type="EMBL" id="CAKJVE010000001">
    <property type="protein sequence ID" value="CAG9701473.1"/>
    <property type="molecule type" value="Genomic_DNA"/>
</dbReference>
<reference evidence="1" key="1">
    <citation type="submission" date="2021-10" db="EMBL/GenBank/DDBJ databases">
        <authorList>
            <person name="Mesa V."/>
        </authorList>
    </citation>
    <scope>NUCLEOTIDE SEQUENCE</scope>
    <source>
        <strain evidence="1">CC3_PB</strain>
    </source>
</reference>
<sequence length="165" mass="19085">MLDYCSQPKSNEIYMPTTILNQNQFISKYILELNLPYSSAIKNHMVNLTSGIIVTEGNKTISSAYNKLTSNRHRSTSSRFLSSYLWKHEYVTEERIFHAISEISNTCEDNDVGFLIIDDTLSKKNTSTKKSKVWIFIILMQMATNQSGHTVWLHLTIRLKIILYL</sequence>
<evidence type="ECO:0008006" key="3">
    <source>
        <dbReference type="Google" id="ProtNLM"/>
    </source>
</evidence>
<dbReference type="Proteomes" id="UP000789738">
    <property type="component" value="Unassembled WGS sequence"/>
</dbReference>
<gene>
    <name evidence="1" type="ORF">CNEO_10007</name>
</gene>
<comment type="caution">
    <text evidence="1">The sequence shown here is derived from an EMBL/GenBank/DDBJ whole genome shotgun (WGS) entry which is preliminary data.</text>
</comment>
<organism evidence="1 2">
    <name type="scientific">Clostridium neonatale</name>
    <dbReference type="NCBI Taxonomy" id="137838"/>
    <lineage>
        <taxon>Bacteria</taxon>
        <taxon>Bacillati</taxon>
        <taxon>Bacillota</taxon>
        <taxon>Clostridia</taxon>
        <taxon>Eubacteriales</taxon>
        <taxon>Clostridiaceae</taxon>
        <taxon>Clostridium</taxon>
    </lineage>
</organism>
<proteinExistence type="predicted"/>
<accession>A0AA86JLJ6</accession>
<protein>
    <recommendedName>
        <fullName evidence="3">Transposase IS701-like DDE domain-containing protein</fullName>
    </recommendedName>
</protein>
<evidence type="ECO:0000313" key="2">
    <source>
        <dbReference type="Proteomes" id="UP000789738"/>
    </source>
</evidence>
<dbReference type="AlphaFoldDB" id="A0AA86JLJ6"/>
<name>A0AA86JLJ6_9CLOT</name>
<evidence type="ECO:0000313" key="1">
    <source>
        <dbReference type="EMBL" id="CAG9701473.1"/>
    </source>
</evidence>